<dbReference type="STRING" id="708197.A0A166YE53"/>
<gene>
    <name evidence="3" type="ORF">CT0861_12608</name>
</gene>
<reference evidence="3 4" key="1">
    <citation type="submission" date="2015-06" db="EMBL/GenBank/DDBJ databases">
        <title>Survival trade-offs in plant roots during colonization by closely related pathogenic and mutualistic fungi.</title>
        <authorList>
            <person name="Hacquard S."/>
            <person name="Kracher B."/>
            <person name="Hiruma K."/>
            <person name="Weinman A."/>
            <person name="Muench P."/>
            <person name="Garrido Oter R."/>
            <person name="Ver Loren van Themaat E."/>
            <person name="Dallerey J.-F."/>
            <person name="Damm U."/>
            <person name="Henrissat B."/>
            <person name="Lespinet O."/>
            <person name="Thon M."/>
            <person name="Kemen E."/>
            <person name="McHardy A.C."/>
            <person name="Schulze-Lefert P."/>
            <person name="O'Connell R.J."/>
        </authorList>
    </citation>
    <scope>NUCLEOTIDE SEQUENCE [LARGE SCALE GENOMIC DNA]</scope>
    <source>
        <strain evidence="3 4">0861</strain>
    </source>
</reference>
<organism evidence="3 4">
    <name type="scientific">Colletotrichum tofieldiae</name>
    <dbReference type="NCBI Taxonomy" id="708197"/>
    <lineage>
        <taxon>Eukaryota</taxon>
        <taxon>Fungi</taxon>
        <taxon>Dikarya</taxon>
        <taxon>Ascomycota</taxon>
        <taxon>Pezizomycotina</taxon>
        <taxon>Sordariomycetes</taxon>
        <taxon>Hypocreomycetidae</taxon>
        <taxon>Glomerellales</taxon>
        <taxon>Glomerellaceae</taxon>
        <taxon>Colletotrichum</taxon>
        <taxon>Colletotrichum spaethianum species complex</taxon>
    </lineage>
</organism>
<dbReference type="AlphaFoldDB" id="A0A166YE53"/>
<evidence type="ECO:0000256" key="1">
    <source>
        <dbReference type="SAM" id="MobiDB-lite"/>
    </source>
</evidence>
<dbReference type="PANTHER" id="PTHR33112">
    <property type="entry name" value="DOMAIN PROTEIN, PUTATIVE-RELATED"/>
    <property type="match status" value="1"/>
</dbReference>
<evidence type="ECO:0000313" key="3">
    <source>
        <dbReference type="EMBL" id="KZL77553.1"/>
    </source>
</evidence>
<name>A0A166YE53_9PEZI</name>
<dbReference type="Pfam" id="PF06985">
    <property type="entry name" value="HET"/>
    <property type="match status" value="1"/>
</dbReference>
<keyword evidence="4" id="KW-1185">Reference proteome</keyword>
<feature type="region of interest" description="Disordered" evidence="1">
    <location>
        <begin position="419"/>
        <end position="439"/>
    </location>
</feature>
<feature type="compositionally biased region" description="Basic residues" evidence="1">
    <location>
        <begin position="513"/>
        <end position="524"/>
    </location>
</feature>
<dbReference type="EMBL" id="LFIV01000007">
    <property type="protein sequence ID" value="KZL77553.1"/>
    <property type="molecule type" value="Genomic_DNA"/>
</dbReference>
<proteinExistence type="predicted"/>
<feature type="domain" description="Heterokaryon incompatibility" evidence="2">
    <location>
        <begin position="156"/>
        <end position="303"/>
    </location>
</feature>
<feature type="compositionally biased region" description="Basic and acidic residues" evidence="1">
    <location>
        <begin position="525"/>
        <end position="535"/>
    </location>
</feature>
<evidence type="ECO:0000259" key="2">
    <source>
        <dbReference type="Pfam" id="PF06985"/>
    </source>
</evidence>
<sequence length="598" mass="68908">MQFHSCALCPKLGIKVGQDTKDFYLPFDQVREGAWRGCTFMEQRLRHLDEYLSWAYRKDWPACDEPVKLRIHTSLEDGLCLIYCNWYLADGEWDPLTEDGLLAYAKSGKLIVIHMGTERQGKSLKKPEFILDLGFNDDTRIRLVKMAEASIEDIQYAILSYCWGETNYKTTSENIEEHFVQIPLPKLPKTIQDAVEVTRALGLRYLWVDALCIQQDLGAEDIDERLKTMPEFYAGANIVIGAASASHSDAGFLAPRDTQYHEYELSLTLIDGSVTTNHRIYLLGRDSVKKPEPIDSRVWTYQEGENALCFLRFESDRFVWRCRQTEFADNDIGDLNMLTHHPAGGPTMCMDTWFKRSSGYSQRSCGKLDEKLSGFECTAKRMAEAMGWDISECKALLWWSDMPRQLLWCRDIPPDDESETASEYVRETAGPKSTTTTPSWSWASIRSPITWRNCNDLDWKKDYTLESVDCDAKNQLIVRGHVLDAFWDGREILPGTSHYEVDRASRAGSGPVARRRSRSPYAKHKGNEQHRRERSPASPESQPHYRQRHEHRLSACPKKVVWDDPSHGRRKQQVKCLEIRWNEYMGRSFGIVLTNDGR</sequence>
<feature type="region of interest" description="Disordered" evidence="1">
    <location>
        <begin position="502"/>
        <end position="552"/>
    </location>
</feature>
<protein>
    <recommendedName>
        <fullName evidence="2">Heterokaryon incompatibility domain-containing protein</fullName>
    </recommendedName>
</protein>
<comment type="caution">
    <text evidence="3">The sequence shown here is derived from an EMBL/GenBank/DDBJ whole genome shotgun (WGS) entry which is preliminary data.</text>
</comment>
<evidence type="ECO:0000313" key="4">
    <source>
        <dbReference type="Proteomes" id="UP000076552"/>
    </source>
</evidence>
<accession>A0A166YE53</accession>
<dbReference type="InterPro" id="IPR010730">
    <property type="entry name" value="HET"/>
</dbReference>
<dbReference type="PANTHER" id="PTHR33112:SF16">
    <property type="entry name" value="HETEROKARYON INCOMPATIBILITY DOMAIN-CONTAINING PROTEIN"/>
    <property type="match status" value="1"/>
</dbReference>
<feature type="non-terminal residue" evidence="3">
    <location>
        <position position="598"/>
    </location>
</feature>
<dbReference type="Proteomes" id="UP000076552">
    <property type="component" value="Unassembled WGS sequence"/>
</dbReference>